<reference evidence="8" key="1">
    <citation type="journal article" date="2017" name="Proc. Natl. Acad. Sci. U.S.A.">
        <title>Simulation of Deepwater Horizon oil plume reveals substrate specialization within a complex community of hydrocarbon-degraders.</title>
        <authorList>
            <person name="Hu P."/>
            <person name="Dubinsky E.A."/>
            <person name="Probst A.J."/>
            <person name="Wang J."/>
            <person name="Sieber C.M.K."/>
            <person name="Tom L.M."/>
            <person name="Gardinali P."/>
            <person name="Banfield J.F."/>
            <person name="Atlas R.M."/>
            <person name="Andersen G.L."/>
        </authorList>
    </citation>
    <scope>NUCLEOTIDE SEQUENCE [LARGE SCALE GENOMIC DNA]</scope>
</reference>
<comment type="similarity">
    <text evidence="2">Belongs to the methyl-accepting chemotaxis (MCP) protein family.</text>
</comment>
<evidence type="ECO:0000256" key="2">
    <source>
        <dbReference type="ARBA" id="ARBA00029447"/>
    </source>
</evidence>
<dbReference type="GO" id="GO:0016020">
    <property type="term" value="C:membrane"/>
    <property type="evidence" value="ECO:0007669"/>
    <property type="project" value="InterPro"/>
</dbReference>
<evidence type="ECO:0000256" key="5">
    <source>
        <dbReference type="SAM" id="Phobius"/>
    </source>
</evidence>
<gene>
    <name evidence="7" type="ORF">A9Q84_04745</name>
</gene>
<dbReference type="InterPro" id="IPR004089">
    <property type="entry name" value="MCPsignal_dom"/>
</dbReference>
<dbReference type="Proteomes" id="UP000196531">
    <property type="component" value="Unassembled WGS sequence"/>
</dbReference>
<evidence type="ECO:0000259" key="6">
    <source>
        <dbReference type="PROSITE" id="PS50111"/>
    </source>
</evidence>
<dbReference type="EMBL" id="MAAO01000004">
    <property type="protein sequence ID" value="OUR98725.1"/>
    <property type="molecule type" value="Genomic_DNA"/>
</dbReference>
<dbReference type="PANTHER" id="PTHR43531:SF11">
    <property type="entry name" value="METHYL-ACCEPTING CHEMOTAXIS PROTEIN 3"/>
    <property type="match status" value="1"/>
</dbReference>
<keyword evidence="5" id="KW-0812">Transmembrane</keyword>
<dbReference type="PANTHER" id="PTHR43531">
    <property type="entry name" value="PROTEIN ICFG"/>
    <property type="match status" value="1"/>
</dbReference>
<keyword evidence="1" id="KW-0145">Chemotaxis</keyword>
<feature type="domain" description="Methyl-accepting transducer" evidence="6">
    <location>
        <begin position="466"/>
        <end position="717"/>
    </location>
</feature>
<dbReference type="PROSITE" id="PS50111">
    <property type="entry name" value="CHEMOTAXIS_TRANSDUC_2"/>
    <property type="match status" value="1"/>
</dbReference>
<dbReference type="Gene3D" id="3.30.450.20">
    <property type="entry name" value="PAS domain"/>
    <property type="match status" value="1"/>
</dbReference>
<keyword evidence="5" id="KW-0472">Membrane</keyword>
<evidence type="ECO:0000256" key="3">
    <source>
        <dbReference type="PROSITE-ProRule" id="PRU00284"/>
    </source>
</evidence>
<proteinExistence type="inferred from homology"/>
<dbReference type="InterPro" id="IPR051310">
    <property type="entry name" value="MCP_chemotaxis"/>
</dbReference>
<feature type="transmembrane region" description="Helical" evidence="5">
    <location>
        <begin position="21"/>
        <end position="41"/>
    </location>
</feature>
<keyword evidence="3" id="KW-0807">Transducer</keyword>
<dbReference type="AlphaFoldDB" id="A0A1Y5FHC0"/>
<dbReference type="GO" id="GO:0007165">
    <property type="term" value="P:signal transduction"/>
    <property type="evidence" value="ECO:0007669"/>
    <property type="project" value="UniProtKB-KW"/>
</dbReference>
<feature type="region of interest" description="Disordered" evidence="4">
    <location>
        <begin position="517"/>
        <end position="536"/>
    </location>
</feature>
<feature type="transmembrane region" description="Helical" evidence="5">
    <location>
        <begin position="430"/>
        <end position="449"/>
    </location>
</feature>
<dbReference type="SMART" id="SM00283">
    <property type="entry name" value="MA"/>
    <property type="match status" value="1"/>
</dbReference>
<dbReference type="Gene3D" id="1.10.287.950">
    <property type="entry name" value="Methyl-accepting chemotaxis protein"/>
    <property type="match status" value="1"/>
</dbReference>
<sequence length="777" mass="85380">MKILVGRNTLKNINLSLNAKLVSAFVVVGVIPALVISWLTFSSNSKALVGEAEQKLTAIREAKAFELEGLYETIGAQVTSLAQNNATISAMREFSGAFDKFEEENVGDLTTAKKKLSYFYENEYGKKYTAENSKEKSDYLAPYNMLSGNQILLQNAFISSNSNPLGEKEKLVSLSDNSTYTTIHEKYHSTFRTYLYKFGYYDIFLVDAKSGNIVYSVYKELDFATSLKNGPYAGSDIGKAHSKAITLKDSDKTYITDMNRYYPSYDAPAQFIATPIFEEGVLLGTLVFQIPVEKVNEILTSRKMWKKQGQGDSGETYIIGLDKVMRSDSRFLVEDKEGFITTMKNVGLSKESVDYIEQKNTSALAAKIETQGADNVTKGKTDFSIFPDYRDVNVLSAYRPLNIHGLDWYILSEMDEDEALASLYSIRKQVIMLIFISVIIIVFFSLFVGKSISSQITKMAESINIMASEILQSSNGMSTSSDELAAATQEQAASLQETSASINEIAAMVAKSSEGASNTSELAMRSQSEAERGKGSVDQVKVTIQDVHVNNESLVKIVDQNNEEIEKIISLIALIAEKTEVINDIVFQTKLLSFNASVEAARAGEHGKGFSVVAEEVGALAQMSGKAAGEISELLTSSTHQVKEIVENSKSNIGRIIEQGKVKVDAGLGKIEECDEILSTILESFNEVNSSVKEIANSSTEQSAGVDEIKNAIQELDSVMQQNSRISQESSDIANTLEDNSHKLSHLVTDMYTMVKGKVDSDLEAEPDDIEPIDKIG</sequence>
<accession>A0A1Y5FHC0</accession>
<evidence type="ECO:0000313" key="7">
    <source>
        <dbReference type="EMBL" id="OUR98725.1"/>
    </source>
</evidence>
<protein>
    <recommendedName>
        <fullName evidence="6">Methyl-accepting transducer domain-containing protein</fullName>
    </recommendedName>
</protein>
<dbReference type="SUPFAM" id="SSF58104">
    <property type="entry name" value="Methyl-accepting chemotaxis protein (MCP) signaling domain"/>
    <property type="match status" value="1"/>
</dbReference>
<evidence type="ECO:0000313" key="8">
    <source>
        <dbReference type="Proteomes" id="UP000196531"/>
    </source>
</evidence>
<evidence type="ECO:0000256" key="4">
    <source>
        <dbReference type="SAM" id="MobiDB-lite"/>
    </source>
</evidence>
<dbReference type="GO" id="GO:0006935">
    <property type="term" value="P:chemotaxis"/>
    <property type="evidence" value="ECO:0007669"/>
    <property type="project" value="UniProtKB-KW"/>
</dbReference>
<evidence type="ECO:0000256" key="1">
    <source>
        <dbReference type="ARBA" id="ARBA00022500"/>
    </source>
</evidence>
<organism evidence="7 8">
    <name type="scientific">Halobacteriovorax marinus</name>
    <dbReference type="NCBI Taxonomy" id="97084"/>
    <lineage>
        <taxon>Bacteria</taxon>
        <taxon>Pseudomonadati</taxon>
        <taxon>Bdellovibrionota</taxon>
        <taxon>Bacteriovoracia</taxon>
        <taxon>Bacteriovoracales</taxon>
        <taxon>Halobacteriovoraceae</taxon>
        <taxon>Halobacteriovorax</taxon>
    </lineage>
</organism>
<dbReference type="Pfam" id="PF00015">
    <property type="entry name" value="MCPsignal"/>
    <property type="match status" value="1"/>
</dbReference>
<name>A0A1Y5FHC0_9BACT</name>
<keyword evidence="5" id="KW-1133">Transmembrane helix</keyword>
<comment type="caution">
    <text evidence="7">The sequence shown here is derived from an EMBL/GenBank/DDBJ whole genome shotgun (WGS) entry which is preliminary data.</text>
</comment>
<feature type="compositionally biased region" description="Polar residues" evidence="4">
    <location>
        <begin position="517"/>
        <end position="527"/>
    </location>
</feature>